<dbReference type="Pfam" id="PF01312">
    <property type="entry name" value="Bac_export_2"/>
    <property type="match status" value="1"/>
</dbReference>
<feature type="transmembrane region" description="Helical" evidence="2">
    <location>
        <begin position="185"/>
        <end position="206"/>
    </location>
</feature>
<keyword evidence="2" id="KW-1133">Transmembrane helix</keyword>
<dbReference type="SUPFAM" id="SSF160544">
    <property type="entry name" value="EscU C-terminal domain-like"/>
    <property type="match status" value="1"/>
</dbReference>
<feature type="compositionally biased region" description="Basic residues" evidence="1">
    <location>
        <begin position="346"/>
        <end position="356"/>
    </location>
</feature>
<keyword evidence="2" id="KW-0812">Transmembrane</keyword>
<gene>
    <name evidence="3" type="ORF">V6R90_19650</name>
</gene>
<keyword evidence="4" id="KW-1185">Reference proteome</keyword>
<dbReference type="Gene3D" id="6.10.250.2080">
    <property type="match status" value="1"/>
</dbReference>
<feature type="transmembrane region" description="Helical" evidence="2">
    <location>
        <begin position="86"/>
        <end position="114"/>
    </location>
</feature>
<feature type="compositionally biased region" description="Low complexity" evidence="1">
    <location>
        <begin position="377"/>
        <end position="392"/>
    </location>
</feature>
<feature type="compositionally biased region" description="Basic and acidic residues" evidence="1">
    <location>
        <begin position="7"/>
        <end position="25"/>
    </location>
</feature>
<feature type="transmembrane region" description="Helical" evidence="2">
    <location>
        <begin position="32"/>
        <end position="49"/>
    </location>
</feature>
<evidence type="ECO:0000313" key="3">
    <source>
        <dbReference type="EMBL" id="MEQ7849497.1"/>
    </source>
</evidence>
<organism evidence="3 4">
    <name type="scientific">Nocardioides kribbensis</name>
    <dbReference type="NCBI Taxonomy" id="305517"/>
    <lineage>
        <taxon>Bacteria</taxon>
        <taxon>Bacillati</taxon>
        <taxon>Actinomycetota</taxon>
        <taxon>Actinomycetes</taxon>
        <taxon>Propionibacteriales</taxon>
        <taxon>Nocardioidaceae</taxon>
        <taxon>Nocardioides</taxon>
    </lineage>
</organism>
<dbReference type="Proteomes" id="UP001482520">
    <property type="component" value="Unassembled WGS sequence"/>
</dbReference>
<dbReference type="InterPro" id="IPR029025">
    <property type="entry name" value="T3SS_substrate_exporter_C"/>
</dbReference>
<evidence type="ECO:0000256" key="1">
    <source>
        <dbReference type="SAM" id="MobiDB-lite"/>
    </source>
</evidence>
<dbReference type="InterPro" id="IPR006135">
    <property type="entry name" value="T3SS_substrate_exporter"/>
</dbReference>
<feature type="region of interest" description="Disordered" evidence="1">
    <location>
        <begin position="1"/>
        <end position="26"/>
    </location>
</feature>
<keyword evidence="2" id="KW-0472">Membrane</keyword>
<name>A0ABV1P412_9ACTN</name>
<dbReference type="EMBL" id="JBEGDP010000043">
    <property type="protein sequence ID" value="MEQ7849497.1"/>
    <property type="molecule type" value="Genomic_DNA"/>
</dbReference>
<accession>A0ABV1P412</accession>
<evidence type="ECO:0000313" key="4">
    <source>
        <dbReference type="Proteomes" id="UP001482520"/>
    </source>
</evidence>
<evidence type="ECO:0000256" key="2">
    <source>
        <dbReference type="SAM" id="Phobius"/>
    </source>
</evidence>
<feature type="region of interest" description="Disordered" evidence="1">
    <location>
        <begin position="346"/>
        <end position="392"/>
    </location>
</feature>
<proteinExistence type="predicted"/>
<dbReference type="PANTHER" id="PTHR30531:SF12">
    <property type="entry name" value="FLAGELLAR BIOSYNTHETIC PROTEIN FLHB"/>
    <property type="match status" value="1"/>
</dbReference>
<dbReference type="Gene3D" id="3.40.1690.10">
    <property type="entry name" value="secretion proteins EscU"/>
    <property type="match status" value="1"/>
</dbReference>
<sequence length="392" mass="41436">MSGSSGEKTEKPTPKKLKESRKEGQVARTQELGPWIALTLAAMVMPLLLTRELDAMQRLMTACLRAVEDPSPERAMALLGEGVGGAFLALVVLASAVAVVSVAGTLAQGGFYLATKAVKPTFSKLDPIKGAKRIFGPQALWEGVKMLAKCSVVAILVWSSIKALMPLLGGMVPMGVVLTAGGEHALALLRNVAVAGVLLAGVDYGMQRRRVGKQTRMTKEEVKQEHKMSEGDPLVKSAIRARQLAAARNRMIADVPTADVVLVNPTHVAVALRYDAQRGAPLVVARGAGAVAARIREVATEAEVPLVQDVPLARALHASCEVGHEIPAELFGAVAHVLAFVISRKRQGRRGGSHRSPRLDAALPAVPRAGRRRRRTAPVVPAISSSPAPSGR</sequence>
<reference evidence="3 4" key="1">
    <citation type="submission" date="2024-02" db="EMBL/GenBank/DDBJ databases">
        <title>Full genome sequence of Nocardioides kribbensis.</title>
        <authorList>
            <person name="Poletto B.L."/>
            <person name="Silva G."/>
            <person name="Galante D."/>
            <person name="Campos K.R."/>
            <person name="Santos M.B.N."/>
            <person name="Sacchi C.T."/>
        </authorList>
    </citation>
    <scope>NUCLEOTIDE SEQUENCE [LARGE SCALE GENOMIC DNA]</scope>
    <source>
        <strain evidence="3 4">O4R</strain>
    </source>
</reference>
<dbReference type="PRINTS" id="PR00950">
    <property type="entry name" value="TYPE3IMSPROT"/>
</dbReference>
<dbReference type="RefSeq" id="WP_349805732.1">
    <property type="nucleotide sequence ID" value="NZ_JBEGDP010000043.1"/>
</dbReference>
<protein>
    <submittedName>
        <fullName evidence="3">EscU/YscU/HrcU family type III secretion system export apparatus switch protein</fullName>
    </submittedName>
</protein>
<dbReference type="PANTHER" id="PTHR30531">
    <property type="entry name" value="FLAGELLAR BIOSYNTHETIC PROTEIN FLHB"/>
    <property type="match status" value="1"/>
</dbReference>
<comment type="caution">
    <text evidence="3">The sequence shown here is derived from an EMBL/GenBank/DDBJ whole genome shotgun (WGS) entry which is preliminary data.</text>
</comment>